<comment type="caution">
    <text evidence="1">The sequence shown here is derived from an EMBL/GenBank/DDBJ whole genome shotgun (WGS) entry which is preliminary data.</text>
</comment>
<reference evidence="2" key="1">
    <citation type="journal article" date="2019" name="Int. J. Syst. Evol. Microbiol.">
        <title>The Global Catalogue of Microorganisms (GCM) 10K type strain sequencing project: providing services to taxonomists for standard genome sequencing and annotation.</title>
        <authorList>
            <consortium name="The Broad Institute Genomics Platform"/>
            <consortium name="The Broad Institute Genome Sequencing Center for Infectious Disease"/>
            <person name="Wu L."/>
            <person name="Ma J."/>
        </authorList>
    </citation>
    <scope>NUCLEOTIDE SEQUENCE [LARGE SCALE GENOMIC DNA]</scope>
    <source>
        <strain evidence="2">JCM 4087</strain>
    </source>
</reference>
<gene>
    <name evidence="1" type="ORF">ACFPT7_06510</name>
</gene>
<dbReference type="Proteomes" id="UP001596091">
    <property type="component" value="Unassembled WGS sequence"/>
</dbReference>
<sequence length="404" mass="42146">MAAPLRRVILLVVVLVLAGFGSLAQPAKTAGAGLGSVSGSVSCSDTNAPARFAVVTLLPVPGEGAAKQPQQTSSAIATTDLDGRFAMARVPAGKYFVVGRLAGYLNPLAAFGTDQLQKMSEDTRKELLAAIPVVTVQADQPVSIDVRLEHAAMVAGTVLYDDGSPAVGLDVGLIRKRADGTLEQIEGDLVNNVNPFEGAHTTTDDHGHYALIGLPAGEYAVVAMLPTTGISADAKLDGTGTTLSIVSHDGNAMAVYSGNVFRRRDAKFVKLGNGDVATGTDIGIPLGGLHVLRGVVTAKRDGHALNKAHVALLYADDRTQMRAVQVGQDGSFEFGYVPEDRYILQVTAGQDVEQVQMHQFNSNYTDEKVVGRYGSAELPVVVQGDMSGIDVALPDVAAAGMAQQ</sequence>
<evidence type="ECO:0000313" key="2">
    <source>
        <dbReference type="Proteomes" id="UP001596091"/>
    </source>
</evidence>
<protein>
    <submittedName>
        <fullName evidence="1">Carboxypeptidase-like regulatory domain-containing protein</fullName>
    </submittedName>
</protein>
<keyword evidence="2" id="KW-1185">Reference proteome</keyword>
<dbReference type="SUPFAM" id="SSF49452">
    <property type="entry name" value="Starch-binding domain-like"/>
    <property type="match status" value="1"/>
</dbReference>
<name>A0ABW1EF12_9BACT</name>
<dbReference type="SUPFAM" id="SSF117074">
    <property type="entry name" value="Hypothetical protein PA1324"/>
    <property type="match status" value="1"/>
</dbReference>
<dbReference type="EMBL" id="JBHSPH010000002">
    <property type="protein sequence ID" value="MFC5861938.1"/>
    <property type="molecule type" value="Genomic_DNA"/>
</dbReference>
<dbReference type="InterPro" id="IPR013784">
    <property type="entry name" value="Carb-bd-like_fold"/>
</dbReference>
<evidence type="ECO:0000313" key="1">
    <source>
        <dbReference type="EMBL" id="MFC5861938.1"/>
    </source>
</evidence>
<organism evidence="1 2">
    <name type="scientific">Acidicapsa dinghuensis</name>
    <dbReference type="NCBI Taxonomy" id="2218256"/>
    <lineage>
        <taxon>Bacteria</taxon>
        <taxon>Pseudomonadati</taxon>
        <taxon>Acidobacteriota</taxon>
        <taxon>Terriglobia</taxon>
        <taxon>Terriglobales</taxon>
        <taxon>Acidobacteriaceae</taxon>
        <taxon>Acidicapsa</taxon>
    </lineage>
</organism>
<accession>A0ABW1EF12</accession>
<dbReference type="RefSeq" id="WP_263337805.1">
    <property type="nucleotide sequence ID" value="NZ_JAGSYH010000004.1"/>
</dbReference>
<proteinExistence type="predicted"/>